<keyword evidence="2" id="KW-1185">Reference proteome</keyword>
<dbReference type="EMBL" id="ACZV01000005">
    <property type="protein sequence ID" value="EEX91903.1"/>
    <property type="molecule type" value="Genomic_DNA"/>
</dbReference>
<organism evidence="1 2">
    <name type="scientific">Vibrio orientalis CIP 102891 = ATCC 33934</name>
    <dbReference type="NCBI Taxonomy" id="675816"/>
    <lineage>
        <taxon>Bacteria</taxon>
        <taxon>Pseudomonadati</taxon>
        <taxon>Pseudomonadota</taxon>
        <taxon>Gammaproteobacteria</taxon>
        <taxon>Vibrionales</taxon>
        <taxon>Vibrionaceae</taxon>
        <taxon>Vibrio</taxon>
        <taxon>Vibrio oreintalis group</taxon>
    </lineage>
</organism>
<name>A0ABP2GVA2_VIBOR</name>
<sequence length="40" mass="4718">MRDALNIHYQRFTLNLSKTAWLITPYQKTINQQRSIPSGI</sequence>
<accession>A0ABP2GVA2</accession>
<evidence type="ECO:0000313" key="2">
    <source>
        <dbReference type="Proteomes" id="UP000003515"/>
    </source>
</evidence>
<protein>
    <submittedName>
        <fullName evidence="1">Uncharacterized protein</fullName>
    </submittedName>
</protein>
<dbReference type="Proteomes" id="UP000003515">
    <property type="component" value="Unassembled WGS sequence"/>
</dbReference>
<gene>
    <name evidence="1" type="ORF">VIA_002547</name>
</gene>
<reference evidence="1 2" key="1">
    <citation type="submission" date="2009-10" db="EMBL/GenBank/DDBJ databases">
        <authorList>
            <consortium name="Los Alamos National Laboratory (LANL)"/>
            <consortium name="National Microbial Pathogen Data Resource (NMPDR)"/>
            <person name="Munk A.C."/>
            <person name="Chertkov O."/>
            <person name="Tapia R."/>
            <person name="Green L."/>
            <person name="Rogers Y."/>
            <person name="Detter J.C."/>
            <person name="Bruce D."/>
            <person name="Brettin T.S."/>
            <person name="Colwell R.R."/>
            <person name="Huq A."/>
            <person name="Grim C.J."/>
            <person name="Hasan N.A."/>
            <person name="Bartels D."/>
            <person name="Vonstein V."/>
        </authorList>
    </citation>
    <scope>NUCLEOTIDE SEQUENCE [LARGE SCALE GENOMIC DNA]</scope>
    <source>
        <strain evidence="1 2">CIP 102891</strain>
    </source>
</reference>
<evidence type="ECO:0000313" key="1">
    <source>
        <dbReference type="EMBL" id="EEX91903.1"/>
    </source>
</evidence>
<comment type="caution">
    <text evidence="1">The sequence shown here is derived from an EMBL/GenBank/DDBJ whole genome shotgun (WGS) entry which is preliminary data.</text>
</comment>
<proteinExistence type="predicted"/>